<dbReference type="Pfam" id="PF00083">
    <property type="entry name" value="Sugar_tr"/>
    <property type="match status" value="1"/>
</dbReference>
<evidence type="ECO:0000256" key="2">
    <source>
        <dbReference type="ARBA" id="ARBA00022692"/>
    </source>
</evidence>
<evidence type="ECO:0000256" key="1">
    <source>
        <dbReference type="ARBA" id="ARBA00004141"/>
    </source>
</evidence>
<feature type="transmembrane region" description="Helical" evidence="5">
    <location>
        <begin position="173"/>
        <end position="196"/>
    </location>
</feature>
<keyword evidence="4 5" id="KW-0472">Membrane</keyword>
<dbReference type="PANTHER" id="PTHR23503">
    <property type="entry name" value="SOLUTE CARRIER FAMILY 2"/>
    <property type="match status" value="1"/>
</dbReference>
<evidence type="ECO:0000313" key="7">
    <source>
        <dbReference type="Proteomes" id="UP000559068"/>
    </source>
</evidence>
<feature type="non-terminal residue" evidence="6">
    <location>
        <position position="1"/>
    </location>
</feature>
<dbReference type="GO" id="GO:0070837">
    <property type="term" value="P:dehydroascorbic acid transport"/>
    <property type="evidence" value="ECO:0007669"/>
    <property type="project" value="TreeGrafter"/>
</dbReference>
<name>A0A7K6UQY2_9AVES</name>
<protein>
    <submittedName>
        <fullName evidence="6">GTR9 protein</fullName>
    </submittedName>
</protein>
<dbReference type="PANTHER" id="PTHR23503:SF129">
    <property type="entry name" value="SOLUTE CARRIER FAMILY 2 MEMBER 11-LIKE 1"/>
    <property type="match status" value="1"/>
</dbReference>
<dbReference type="GO" id="GO:0046323">
    <property type="term" value="P:D-glucose import"/>
    <property type="evidence" value="ECO:0007669"/>
    <property type="project" value="TreeGrafter"/>
</dbReference>
<dbReference type="Gene3D" id="1.20.1250.20">
    <property type="entry name" value="MFS general substrate transporter like domains"/>
    <property type="match status" value="1"/>
</dbReference>
<evidence type="ECO:0000256" key="3">
    <source>
        <dbReference type="ARBA" id="ARBA00022989"/>
    </source>
</evidence>
<proteinExistence type="predicted"/>
<comment type="caution">
    <text evidence="6">The sequence shown here is derived from an EMBL/GenBank/DDBJ whole genome shotgun (WGS) entry which is preliminary data.</text>
</comment>
<keyword evidence="3 5" id="KW-1133">Transmembrane helix</keyword>
<dbReference type="GO" id="GO:0055056">
    <property type="term" value="F:D-glucose transmembrane transporter activity"/>
    <property type="evidence" value="ECO:0007669"/>
    <property type="project" value="TreeGrafter"/>
</dbReference>
<feature type="transmembrane region" description="Helical" evidence="5">
    <location>
        <begin position="46"/>
        <end position="69"/>
    </location>
</feature>
<dbReference type="OrthoDB" id="8120565at2759"/>
<dbReference type="AlphaFoldDB" id="A0A7K6UQY2"/>
<evidence type="ECO:0000313" key="6">
    <source>
        <dbReference type="EMBL" id="NWX24948.1"/>
    </source>
</evidence>
<evidence type="ECO:0000256" key="4">
    <source>
        <dbReference type="ARBA" id="ARBA00023136"/>
    </source>
</evidence>
<dbReference type="SUPFAM" id="SSF103473">
    <property type="entry name" value="MFS general substrate transporter"/>
    <property type="match status" value="1"/>
</dbReference>
<accession>A0A7K6UQY2</accession>
<feature type="non-terminal residue" evidence="6">
    <location>
        <position position="197"/>
    </location>
</feature>
<feature type="transmembrane region" description="Helical" evidence="5">
    <location>
        <begin position="81"/>
        <end position="102"/>
    </location>
</feature>
<feature type="transmembrane region" description="Helical" evidence="5">
    <location>
        <begin position="109"/>
        <end position="128"/>
    </location>
</feature>
<feature type="transmembrane region" description="Helical" evidence="5">
    <location>
        <begin position="134"/>
        <end position="161"/>
    </location>
</feature>
<dbReference type="Proteomes" id="UP000559068">
    <property type="component" value="Unassembled WGS sequence"/>
</dbReference>
<dbReference type="GO" id="GO:0005886">
    <property type="term" value="C:plasma membrane"/>
    <property type="evidence" value="ECO:0007669"/>
    <property type="project" value="TreeGrafter"/>
</dbReference>
<evidence type="ECO:0000256" key="5">
    <source>
        <dbReference type="SAM" id="Phobius"/>
    </source>
</evidence>
<dbReference type="InterPro" id="IPR005828">
    <property type="entry name" value="MFS_sugar_transport-like"/>
</dbReference>
<keyword evidence="7" id="KW-1185">Reference proteome</keyword>
<sequence length="197" mass="21892">AVKQLWGEGDHMAEMDDMMAEQEAICGEKAKSICDLFRDKAVRWQLITLFLVSSCMQLIGINVVYSYAYDVFIKAGISPAQTHYVSLGVGITEILSTVLCVTGRKTLMWKSYTVMALTLGLLTVTLSLQDSYSWIPYCSVALIFIFIMSFGVGPAGVLCSLTTEIFIQSYRPAAFVFNGATNWIQLFILGFLFPFIV</sequence>
<reference evidence="6 7" key="1">
    <citation type="submission" date="2019-09" db="EMBL/GenBank/DDBJ databases">
        <title>Bird 10,000 Genomes (B10K) Project - Family phase.</title>
        <authorList>
            <person name="Zhang G."/>
        </authorList>
    </citation>
    <scope>NUCLEOTIDE SEQUENCE [LARGE SCALE GENOMIC DNA]</scope>
    <source>
        <strain evidence="6">B10K-DU-029-76</strain>
        <tissue evidence="6">Heart</tissue>
    </source>
</reference>
<comment type="subcellular location">
    <subcellularLocation>
        <location evidence="1">Membrane</location>
        <topology evidence="1">Multi-pass membrane protein</topology>
    </subcellularLocation>
</comment>
<organism evidence="6 7">
    <name type="scientific">Aegotheles bennettii</name>
    <dbReference type="NCBI Taxonomy" id="48278"/>
    <lineage>
        <taxon>Eukaryota</taxon>
        <taxon>Metazoa</taxon>
        <taxon>Chordata</taxon>
        <taxon>Craniata</taxon>
        <taxon>Vertebrata</taxon>
        <taxon>Euteleostomi</taxon>
        <taxon>Archelosauria</taxon>
        <taxon>Archosauria</taxon>
        <taxon>Dinosauria</taxon>
        <taxon>Saurischia</taxon>
        <taxon>Theropoda</taxon>
        <taxon>Coelurosauria</taxon>
        <taxon>Aves</taxon>
        <taxon>Neognathae</taxon>
        <taxon>Neoaves</taxon>
        <taxon>Strisores</taxon>
        <taxon>Caprimulgiformes</taxon>
        <taxon>Aegothelidae</taxon>
        <taxon>Aegotheles</taxon>
    </lineage>
</organism>
<dbReference type="EMBL" id="VZRW01014179">
    <property type="protein sequence ID" value="NWX24948.1"/>
    <property type="molecule type" value="Genomic_DNA"/>
</dbReference>
<dbReference type="InterPro" id="IPR045263">
    <property type="entry name" value="GLUT"/>
</dbReference>
<dbReference type="InterPro" id="IPR036259">
    <property type="entry name" value="MFS_trans_sf"/>
</dbReference>
<gene>
    <name evidence="6" type="primary">Slc2a9_3</name>
    <name evidence="6" type="ORF">AEGBEN_R03085</name>
</gene>
<keyword evidence="2 5" id="KW-0812">Transmembrane</keyword>